<evidence type="ECO:0000256" key="1">
    <source>
        <dbReference type="ARBA" id="ARBA00022801"/>
    </source>
</evidence>
<dbReference type="GO" id="GO:0016787">
    <property type="term" value="F:hydrolase activity"/>
    <property type="evidence" value="ECO:0007669"/>
    <property type="project" value="UniProtKB-KW"/>
</dbReference>
<dbReference type="Proteomes" id="UP000249842">
    <property type="component" value="Unassembled WGS sequence"/>
</dbReference>
<keyword evidence="4" id="KW-1185">Reference proteome</keyword>
<dbReference type="Pfam" id="PF00561">
    <property type="entry name" value="Abhydrolase_1"/>
    <property type="match status" value="1"/>
</dbReference>
<dbReference type="PRINTS" id="PR00412">
    <property type="entry name" value="EPOXHYDRLASE"/>
</dbReference>
<dbReference type="SUPFAM" id="SSF53474">
    <property type="entry name" value="alpha/beta-Hydrolases"/>
    <property type="match status" value="1"/>
</dbReference>
<organism evidence="3 4">
    <name type="scientific">Phenylobacterium hankyongense</name>
    <dbReference type="NCBI Taxonomy" id="1813876"/>
    <lineage>
        <taxon>Bacteria</taxon>
        <taxon>Pseudomonadati</taxon>
        <taxon>Pseudomonadota</taxon>
        <taxon>Alphaproteobacteria</taxon>
        <taxon>Caulobacterales</taxon>
        <taxon>Caulobacteraceae</taxon>
        <taxon>Phenylobacterium</taxon>
    </lineage>
</organism>
<dbReference type="RefSeq" id="WP_111455672.1">
    <property type="nucleotide sequence ID" value="NZ_QFYP01000001.1"/>
</dbReference>
<dbReference type="InterPro" id="IPR000073">
    <property type="entry name" value="AB_hydrolase_1"/>
</dbReference>
<dbReference type="PANTHER" id="PTHR43329">
    <property type="entry name" value="EPOXIDE HYDROLASE"/>
    <property type="match status" value="1"/>
</dbReference>
<accession>A0A328ATU6</accession>
<dbReference type="EMBL" id="QFYP01000001">
    <property type="protein sequence ID" value="RAK58400.1"/>
    <property type="molecule type" value="Genomic_DNA"/>
</dbReference>
<dbReference type="InterPro" id="IPR000639">
    <property type="entry name" value="Epox_hydrolase-like"/>
</dbReference>
<sequence length="323" mass="35687">MPEFRTIDAGQARLRVAVEGQGPLVILVHGFPESWFSWRHQLGPIADAGYTAAAIDVRGYGGSDKPHPVEAYSMEQLTGDVAGVADALQPDAPAILVGHDWGAPIVWNSALTRPERFSAVAGLSVPYSGVPNRPFTEIFDAAFTRKGRFFYQAYFQDVGPPEAEAEADVRGFLRKFYYAISGDAPEGSWPQKPVGAKLLDGLIDPQPFPAWLTEQELDYYVGEFRESGFRGPINRYRNHERDFDWLQGLKGRLIEQPSLFIGGTKDPASTGFGRIADPIAMMRQHAPGLQAGHMLEGCGHWTQQERPDEVNAILIPWLKALKP</sequence>
<dbReference type="OrthoDB" id="9804723at2"/>
<evidence type="ECO:0000259" key="2">
    <source>
        <dbReference type="Pfam" id="PF00561"/>
    </source>
</evidence>
<reference evidence="4" key="1">
    <citation type="submission" date="2018-05" db="EMBL/GenBank/DDBJ databases">
        <authorList>
            <person name="Li X."/>
        </authorList>
    </citation>
    <scope>NUCLEOTIDE SEQUENCE [LARGE SCALE GENOMIC DNA]</scope>
    <source>
        <strain evidence="4">HKS-05</strain>
    </source>
</reference>
<comment type="caution">
    <text evidence="3">The sequence shown here is derived from an EMBL/GenBank/DDBJ whole genome shotgun (WGS) entry which is preliminary data.</text>
</comment>
<evidence type="ECO:0000313" key="3">
    <source>
        <dbReference type="EMBL" id="RAK58400.1"/>
    </source>
</evidence>
<keyword evidence="1 3" id="KW-0378">Hydrolase</keyword>
<dbReference type="AlphaFoldDB" id="A0A328ATU6"/>
<feature type="domain" description="AB hydrolase-1" evidence="2">
    <location>
        <begin position="23"/>
        <end position="138"/>
    </location>
</feature>
<dbReference type="Gene3D" id="3.40.50.1820">
    <property type="entry name" value="alpha/beta hydrolase"/>
    <property type="match status" value="1"/>
</dbReference>
<protein>
    <submittedName>
        <fullName evidence="3">Alpha/beta hydrolase</fullName>
    </submittedName>
</protein>
<name>A0A328ATU6_9CAUL</name>
<gene>
    <name evidence="3" type="ORF">DJ021_00535</name>
</gene>
<proteinExistence type="predicted"/>
<evidence type="ECO:0000313" key="4">
    <source>
        <dbReference type="Proteomes" id="UP000249842"/>
    </source>
</evidence>
<dbReference type="InterPro" id="IPR029058">
    <property type="entry name" value="AB_hydrolase_fold"/>
</dbReference>